<dbReference type="GO" id="GO:0016209">
    <property type="term" value="F:antioxidant activity"/>
    <property type="evidence" value="ECO:0007669"/>
    <property type="project" value="InterPro"/>
</dbReference>
<evidence type="ECO:0000256" key="2">
    <source>
        <dbReference type="SAM" id="SignalP"/>
    </source>
</evidence>
<dbReference type="Proteomes" id="UP000275910">
    <property type="component" value="Unassembled WGS sequence"/>
</dbReference>
<dbReference type="PANTHER" id="PTHR42852:SF17">
    <property type="entry name" value="THIOREDOXIN-LIKE PROTEIN HI_1115"/>
    <property type="match status" value="1"/>
</dbReference>
<feature type="signal peptide" evidence="2">
    <location>
        <begin position="1"/>
        <end position="33"/>
    </location>
</feature>
<keyword evidence="2" id="KW-0732">Signal</keyword>
<dbReference type="Pfam" id="PF00578">
    <property type="entry name" value="AhpC-TSA"/>
    <property type="match status" value="1"/>
</dbReference>
<evidence type="ECO:0000313" key="5">
    <source>
        <dbReference type="Proteomes" id="UP000275910"/>
    </source>
</evidence>
<name>A0A3N2RE89_LYSEN</name>
<reference evidence="4 5" key="1">
    <citation type="submission" date="2018-10" db="EMBL/GenBank/DDBJ databases">
        <title>The genome of Lysobacter enzymogenes OH11.</title>
        <authorList>
            <person name="Liu F."/>
            <person name="Zhao Y."/>
            <person name="Qian G."/>
            <person name="Chen Y."/>
            <person name="Xu H."/>
        </authorList>
    </citation>
    <scope>NUCLEOTIDE SEQUENCE [LARGE SCALE GENOMIC DNA]</scope>
    <source>
        <strain evidence="4 5">OH11</strain>
    </source>
</reference>
<accession>A0A3N2RE89</accession>
<dbReference type="PROSITE" id="PS00194">
    <property type="entry name" value="THIOREDOXIN_1"/>
    <property type="match status" value="1"/>
</dbReference>
<evidence type="ECO:0000256" key="1">
    <source>
        <dbReference type="ARBA" id="ARBA00023284"/>
    </source>
</evidence>
<gene>
    <name evidence="4" type="ORF">D9T17_17395</name>
</gene>
<comment type="caution">
    <text evidence="4">The sequence shown here is derived from an EMBL/GenBank/DDBJ whole genome shotgun (WGS) entry which is preliminary data.</text>
</comment>
<evidence type="ECO:0000313" key="4">
    <source>
        <dbReference type="EMBL" id="ROU05696.1"/>
    </source>
</evidence>
<evidence type="ECO:0000259" key="3">
    <source>
        <dbReference type="PROSITE" id="PS51352"/>
    </source>
</evidence>
<dbReference type="GO" id="GO:0015036">
    <property type="term" value="F:disulfide oxidoreductase activity"/>
    <property type="evidence" value="ECO:0007669"/>
    <property type="project" value="UniProtKB-ARBA"/>
</dbReference>
<organism evidence="4 5">
    <name type="scientific">Lysobacter enzymogenes</name>
    <dbReference type="NCBI Taxonomy" id="69"/>
    <lineage>
        <taxon>Bacteria</taxon>
        <taxon>Pseudomonadati</taxon>
        <taxon>Pseudomonadota</taxon>
        <taxon>Gammaproteobacteria</taxon>
        <taxon>Lysobacterales</taxon>
        <taxon>Lysobacteraceae</taxon>
        <taxon>Lysobacter</taxon>
    </lineage>
</organism>
<dbReference type="PANTHER" id="PTHR42852">
    <property type="entry name" value="THIOL:DISULFIDE INTERCHANGE PROTEIN DSBE"/>
    <property type="match status" value="1"/>
</dbReference>
<dbReference type="AlphaFoldDB" id="A0A3N2RE89"/>
<dbReference type="EMBL" id="RCTY01000043">
    <property type="protein sequence ID" value="ROU05696.1"/>
    <property type="molecule type" value="Genomic_DNA"/>
</dbReference>
<dbReference type="InterPro" id="IPR013766">
    <property type="entry name" value="Thioredoxin_domain"/>
</dbReference>
<dbReference type="Gene3D" id="3.40.30.10">
    <property type="entry name" value="Glutaredoxin"/>
    <property type="match status" value="1"/>
</dbReference>
<feature type="domain" description="Thioredoxin" evidence="3">
    <location>
        <begin position="57"/>
        <end position="194"/>
    </location>
</feature>
<dbReference type="InterPro" id="IPR050553">
    <property type="entry name" value="Thioredoxin_ResA/DsbE_sf"/>
</dbReference>
<feature type="chain" id="PRO_5018040460" evidence="2">
    <location>
        <begin position="34"/>
        <end position="206"/>
    </location>
</feature>
<dbReference type="PROSITE" id="PS51257">
    <property type="entry name" value="PROKAR_LIPOPROTEIN"/>
    <property type="match status" value="1"/>
</dbReference>
<dbReference type="InterPro" id="IPR036249">
    <property type="entry name" value="Thioredoxin-like_sf"/>
</dbReference>
<dbReference type="InterPro" id="IPR000866">
    <property type="entry name" value="AhpC/TSA"/>
</dbReference>
<sequence length="206" mass="22286">MCSSARSSRSEALGRLRPLAGLALALACAGAFAQTPAPAAAQAARPASLAPAASAAPALGDPAPDFLGLDRRGRPVKVSDYRGKPVVISFWAGWCAPCRRELPMLSTLQRSVGREHLQVIAVNLNEPRHDYEEFLRLNPGLDLDFIRDPGSAARYYGVRTVPNLFVVDRDGKLVQAHRGYSPEKIEQFVRELAPLLPPRAARKPGE</sequence>
<dbReference type="InterPro" id="IPR017937">
    <property type="entry name" value="Thioredoxin_CS"/>
</dbReference>
<dbReference type="SUPFAM" id="SSF52833">
    <property type="entry name" value="Thioredoxin-like"/>
    <property type="match status" value="1"/>
</dbReference>
<dbReference type="CDD" id="cd02966">
    <property type="entry name" value="TlpA_like_family"/>
    <property type="match status" value="1"/>
</dbReference>
<dbReference type="PROSITE" id="PS51352">
    <property type="entry name" value="THIOREDOXIN_2"/>
    <property type="match status" value="1"/>
</dbReference>
<protein>
    <submittedName>
        <fullName evidence="4">TlpA family protein disulfide reductase</fullName>
    </submittedName>
</protein>
<proteinExistence type="predicted"/>
<keyword evidence="1" id="KW-0676">Redox-active center</keyword>